<dbReference type="KEGG" id="hch:HCH_04136"/>
<name>Q2SES8_HAHCH</name>
<evidence type="ECO:0000313" key="1">
    <source>
        <dbReference type="EMBL" id="ABC30846.1"/>
    </source>
</evidence>
<sequence length="127" mass="14119">MPVFAYQSLNSNASSDHGVSRENKGQHDNASFRSLVEGKARLNHQHLGQAFGKSCDLMVFGELNSEHAEWATLKNSAGPIFKTSTPTQAHRYNPSTLTIENFREQTAREPRNTTSLFTIPNQSRSIA</sequence>
<dbReference type="AlphaFoldDB" id="Q2SES8"/>
<proteinExistence type="predicted"/>
<keyword evidence="2" id="KW-1185">Reference proteome</keyword>
<organism evidence="1 2">
    <name type="scientific">Hahella chejuensis (strain KCTC 2396)</name>
    <dbReference type="NCBI Taxonomy" id="349521"/>
    <lineage>
        <taxon>Bacteria</taxon>
        <taxon>Pseudomonadati</taxon>
        <taxon>Pseudomonadota</taxon>
        <taxon>Gammaproteobacteria</taxon>
        <taxon>Oceanospirillales</taxon>
        <taxon>Hahellaceae</taxon>
        <taxon>Hahella</taxon>
    </lineage>
</organism>
<dbReference type="EMBL" id="CP000155">
    <property type="protein sequence ID" value="ABC30846.1"/>
    <property type="molecule type" value="Genomic_DNA"/>
</dbReference>
<gene>
    <name evidence="1" type="ordered locus">HCH_04136</name>
</gene>
<evidence type="ECO:0000313" key="2">
    <source>
        <dbReference type="Proteomes" id="UP000000238"/>
    </source>
</evidence>
<reference evidence="1 2" key="1">
    <citation type="journal article" date="2005" name="Nucleic Acids Res.">
        <title>Genomic blueprint of Hahella chejuensis, a marine microbe producing an algicidal agent.</title>
        <authorList>
            <person name="Jeong H."/>
            <person name="Yim J.H."/>
            <person name="Lee C."/>
            <person name="Choi S.-H."/>
            <person name="Park Y.K."/>
            <person name="Yoon S.H."/>
            <person name="Hur C.-G."/>
            <person name="Kang H.-Y."/>
            <person name="Kim D."/>
            <person name="Lee H.H."/>
            <person name="Park K.H."/>
            <person name="Park S.-H."/>
            <person name="Park H.-S."/>
            <person name="Lee H.K."/>
            <person name="Oh T.K."/>
            <person name="Kim J.F."/>
        </authorList>
    </citation>
    <scope>NUCLEOTIDE SEQUENCE [LARGE SCALE GENOMIC DNA]</scope>
    <source>
        <strain evidence="1 2">KCTC 2396</strain>
    </source>
</reference>
<dbReference type="HOGENOM" id="CLU_1967468_0_0_6"/>
<protein>
    <submittedName>
        <fullName evidence="1">Uncharacterized protein</fullName>
    </submittedName>
</protein>
<dbReference type="Proteomes" id="UP000000238">
    <property type="component" value="Chromosome"/>
</dbReference>
<accession>Q2SES8</accession>